<keyword evidence="5" id="KW-0472">Membrane</keyword>
<dbReference type="GO" id="GO:0008241">
    <property type="term" value="F:peptidyl-dipeptidase activity"/>
    <property type="evidence" value="ECO:0007669"/>
    <property type="project" value="UniProtKB-EC"/>
</dbReference>
<reference evidence="6 7" key="1">
    <citation type="submission" date="2023-07" db="EMBL/GenBank/DDBJ databases">
        <title>Novel species of Thermanaerothrix with wide hydrolytic capabilities.</title>
        <authorList>
            <person name="Zayulina K.S."/>
            <person name="Podosokorskaya O.A."/>
            <person name="Elcheninov A.G."/>
        </authorList>
    </citation>
    <scope>NUCLEOTIDE SEQUENCE [LARGE SCALE GENOMIC DNA]</scope>
    <source>
        <strain evidence="6 7">4228-RoL</strain>
    </source>
</reference>
<dbReference type="Gene3D" id="3.40.50.880">
    <property type="match status" value="1"/>
</dbReference>
<dbReference type="EC" id="3.4.15.6" evidence="6"/>
<evidence type="ECO:0000256" key="2">
    <source>
        <dbReference type="ARBA" id="ARBA00022670"/>
    </source>
</evidence>
<gene>
    <name evidence="6" type="ORF">QYE77_12995</name>
</gene>
<keyword evidence="6" id="KW-0121">Carboxypeptidase</keyword>
<proteinExistence type="inferred from homology"/>
<organism evidence="6 7">
    <name type="scientific">Thermanaerothrix solaris</name>
    <dbReference type="NCBI Taxonomy" id="3058434"/>
    <lineage>
        <taxon>Bacteria</taxon>
        <taxon>Bacillati</taxon>
        <taxon>Chloroflexota</taxon>
        <taxon>Anaerolineae</taxon>
        <taxon>Anaerolineales</taxon>
        <taxon>Anaerolineaceae</taxon>
        <taxon>Thermanaerothrix</taxon>
    </lineage>
</organism>
<dbReference type="RefSeq" id="WP_315625866.1">
    <property type="nucleotide sequence ID" value="NZ_JAUHMF010000002.1"/>
</dbReference>
<dbReference type="InterPro" id="IPR005320">
    <property type="entry name" value="Peptidase_S51"/>
</dbReference>
<feature type="transmembrane region" description="Helical" evidence="5">
    <location>
        <begin position="115"/>
        <end position="138"/>
    </location>
</feature>
<evidence type="ECO:0000256" key="4">
    <source>
        <dbReference type="ARBA" id="ARBA00022825"/>
    </source>
</evidence>
<name>A0ABU3NQR7_9CHLR</name>
<keyword evidence="7" id="KW-1185">Reference proteome</keyword>
<keyword evidence="4" id="KW-0720">Serine protease</keyword>
<evidence type="ECO:0000313" key="6">
    <source>
        <dbReference type="EMBL" id="MDT8899179.1"/>
    </source>
</evidence>
<dbReference type="PANTHER" id="PTHR36175">
    <property type="entry name" value="CYANOPHYCINASE"/>
    <property type="match status" value="1"/>
</dbReference>
<evidence type="ECO:0000256" key="5">
    <source>
        <dbReference type="SAM" id="Phobius"/>
    </source>
</evidence>
<evidence type="ECO:0000313" key="7">
    <source>
        <dbReference type="Proteomes" id="UP001254165"/>
    </source>
</evidence>
<dbReference type="InterPro" id="IPR029062">
    <property type="entry name" value="Class_I_gatase-like"/>
</dbReference>
<dbReference type="Pfam" id="PF03575">
    <property type="entry name" value="Peptidase_S51"/>
    <property type="match status" value="1"/>
</dbReference>
<comment type="similarity">
    <text evidence="1">Belongs to the peptidase S51 family.</text>
</comment>
<dbReference type="SUPFAM" id="SSF52317">
    <property type="entry name" value="Class I glutamine amidotransferase-like"/>
    <property type="match status" value="1"/>
</dbReference>
<protein>
    <submittedName>
        <fullName evidence="6">Cyanophycinase</fullName>
        <ecNumber evidence="6">3.4.15.6</ecNumber>
    </submittedName>
</protein>
<dbReference type="PANTHER" id="PTHR36175:SF1">
    <property type="entry name" value="CYANOPHYCINASE"/>
    <property type="match status" value="1"/>
</dbReference>
<dbReference type="EMBL" id="JAUHMF010000002">
    <property type="protein sequence ID" value="MDT8899179.1"/>
    <property type="molecule type" value="Genomic_DNA"/>
</dbReference>
<sequence length="269" mass="29271">MQSVVAMVMGGRISPVDDCLAVFLSLVGGGGARVAILPTACDNLQVVQAYTRGLLELGLHRPPLILPIWERAQAEDQTLWRIFCQTDGLLILGGNVTRLLRVVRESRLHCILQQALVAGMVIAGISAGAAVLGDLVFVSDHPLNSNRRWQSGWGLLPRIVIIPHFRQRGRQKILMQILIHYPTWLGVGIDEATAAIFNTKGIHAIGSGQITLMMANPFALYLSGGSLSWVIHLQAGQSLAWDTLPIPSLPVIISRAGTLPMVTARNRYR</sequence>
<accession>A0ABU3NQR7</accession>
<dbReference type="GO" id="GO:0004180">
    <property type="term" value="F:carboxypeptidase activity"/>
    <property type="evidence" value="ECO:0007669"/>
    <property type="project" value="UniProtKB-KW"/>
</dbReference>
<keyword evidence="3 6" id="KW-0378">Hydrolase</keyword>
<evidence type="ECO:0000256" key="3">
    <source>
        <dbReference type="ARBA" id="ARBA00022801"/>
    </source>
</evidence>
<keyword evidence="5" id="KW-1133">Transmembrane helix</keyword>
<keyword evidence="2" id="KW-0645">Protease</keyword>
<dbReference type="Proteomes" id="UP001254165">
    <property type="component" value="Unassembled WGS sequence"/>
</dbReference>
<comment type="caution">
    <text evidence="6">The sequence shown here is derived from an EMBL/GenBank/DDBJ whole genome shotgun (WGS) entry which is preliminary data.</text>
</comment>
<dbReference type="CDD" id="cd03145">
    <property type="entry name" value="GAT1_cyanophycinase"/>
    <property type="match status" value="1"/>
</dbReference>
<keyword evidence="5" id="KW-0812">Transmembrane</keyword>
<evidence type="ECO:0000256" key="1">
    <source>
        <dbReference type="ARBA" id="ARBA00006534"/>
    </source>
</evidence>